<dbReference type="VEuPathDB" id="FungiDB:GGTG_04989"/>
<dbReference type="STRING" id="644352.J3NUN3"/>
<dbReference type="EMBL" id="GL385396">
    <property type="protein sequence ID" value="EJT79907.1"/>
    <property type="molecule type" value="Genomic_DNA"/>
</dbReference>
<evidence type="ECO:0000313" key="1">
    <source>
        <dbReference type="EMBL" id="EJT79907.1"/>
    </source>
</evidence>
<dbReference type="EnsemblFungi" id="EJT79907">
    <property type="protein sequence ID" value="EJT79907"/>
    <property type="gene ID" value="GGTG_04989"/>
</dbReference>
<dbReference type="InterPro" id="IPR036291">
    <property type="entry name" value="NAD(P)-bd_dom_sf"/>
</dbReference>
<dbReference type="Gene3D" id="3.40.50.720">
    <property type="entry name" value="NAD(P)-binding Rossmann-like Domain"/>
    <property type="match status" value="1"/>
</dbReference>
<sequence length="293" mass="30344">MHAPGAWAGVFSDGAVAAVASVASGTSMSLDVPDVAAAVALEASAYVGLLDAARAAGSVRSVVFTSSAWAAYTPDGTKAGVLTADSWNDAAVSLAAAAAAAAEEEEEEQSSRPRGLCGVMAMKVGYERKVWEWVRSARPGYSFNVVLPDTAFDPVMDPARQGASTVGLVRWLGGSSTPATWAGCTSRAWPCRASTAAASTASPSATAGRACSTSSRKALYPQRTEWPALPEAGWDAFDVPTDDAEELIKQVGDGSGWISLEDSIRDTVESFLAKDADGRSTLEAIKPIKEAFE</sequence>
<dbReference type="Proteomes" id="UP000006039">
    <property type="component" value="Unassembled WGS sequence"/>
</dbReference>
<dbReference type="AlphaFoldDB" id="J3NUN3"/>
<reference evidence="2" key="4">
    <citation type="journal article" date="2015" name="G3 (Bethesda)">
        <title>Genome sequences of three phytopathogenic species of the Magnaporthaceae family of fungi.</title>
        <authorList>
            <person name="Okagaki L.H."/>
            <person name="Nunes C.C."/>
            <person name="Sailsbery J."/>
            <person name="Clay B."/>
            <person name="Brown D."/>
            <person name="John T."/>
            <person name="Oh Y."/>
            <person name="Young N."/>
            <person name="Fitzgerald M."/>
            <person name="Haas B.J."/>
            <person name="Zeng Q."/>
            <person name="Young S."/>
            <person name="Adiconis X."/>
            <person name="Fan L."/>
            <person name="Levin J.Z."/>
            <person name="Mitchell T.K."/>
            <person name="Okubara P.A."/>
            <person name="Farman M.L."/>
            <person name="Kohn L.M."/>
            <person name="Birren B."/>
            <person name="Ma L.-J."/>
            <person name="Dean R.A."/>
        </authorList>
    </citation>
    <scope>NUCLEOTIDE SEQUENCE</scope>
    <source>
        <strain evidence="2">R3-111a-1</strain>
    </source>
</reference>
<evidence type="ECO:0000313" key="2">
    <source>
        <dbReference type="EnsemblFungi" id="EJT79907"/>
    </source>
</evidence>
<dbReference type="eggNOG" id="KOG1502">
    <property type="taxonomic scope" value="Eukaryota"/>
</dbReference>
<dbReference type="RefSeq" id="XP_009221052.1">
    <property type="nucleotide sequence ID" value="XM_009222788.1"/>
</dbReference>
<dbReference type="SUPFAM" id="SSF51735">
    <property type="entry name" value="NAD(P)-binding Rossmann-fold domains"/>
    <property type="match status" value="1"/>
</dbReference>
<evidence type="ECO:0000313" key="3">
    <source>
        <dbReference type="Proteomes" id="UP000006039"/>
    </source>
</evidence>
<gene>
    <name evidence="2" type="primary">20345447</name>
    <name evidence="1" type="ORF">GGTG_04989</name>
</gene>
<dbReference type="HOGENOM" id="CLU_950098_0_0_1"/>
<name>J3NUN3_GAET3</name>
<reference evidence="2" key="5">
    <citation type="submission" date="2018-04" db="UniProtKB">
        <authorList>
            <consortium name="EnsemblFungi"/>
        </authorList>
    </citation>
    <scope>IDENTIFICATION</scope>
    <source>
        <strain evidence="2">R3-111a-1</strain>
    </source>
</reference>
<protein>
    <recommendedName>
        <fullName evidence="4">NAD-dependent epimerase/dehydratase domain-containing protein</fullName>
    </recommendedName>
</protein>
<reference evidence="1" key="3">
    <citation type="submission" date="2010-09" db="EMBL/GenBank/DDBJ databases">
        <title>Annotation of Gaeumannomyces graminis var. tritici R3-111a-1.</title>
        <authorList>
            <consortium name="The Broad Institute Genome Sequencing Platform"/>
            <person name="Ma L.-J."/>
            <person name="Dead R."/>
            <person name="Young S.K."/>
            <person name="Zeng Q."/>
            <person name="Gargeya S."/>
            <person name="Fitzgerald M."/>
            <person name="Haas B."/>
            <person name="Abouelleil A."/>
            <person name="Alvarado L."/>
            <person name="Arachchi H.M."/>
            <person name="Berlin A."/>
            <person name="Brown A."/>
            <person name="Chapman S.B."/>
            <person name="Chen Z."/>
            <person name="Dunbar C."/>
            <person name="Freedman E."/>
            <person name="Gearin G."/>
            <person name="Gellesch M."/>
            <person name="Goldberg J."/>
            <person name="Griggs A."/>
            <person name="Gujja S."/>
            <person name="Heiman D."/>
            <person name="Howarth C."/>
            <person name="Larson L."/>
            <person name="Lui A."/>
            <person name="MacDonald P.J.P."/>
            <person name="Mehta T."/>
            <person name="Montmayeur A."/>
            <person name="Murphy C."/>
            <person name="Neiman D."/>
            <person name="Pearson M."/>
            <person name="Priest M."/>
            <person name="Roberts A."/>
            <person name="Saif S."/>
            <person name="Shea T."/>
            <person name="Shenoy N."/>
            <person name="Sisk P."/>
            <person name="Stolte C."/>
            <person name="Sykes S."/>
            <person name="Yandava C."/>
            <person name="Wortman J."/>
            <person name="Nusbaum C."/>
            <person name="Birren B."/>
        </authorList>
    </citation>
    <scope>NUCLEOTIDE SEQUENCE</scope>
    <source>
        <strain evidence="1">R3-111a-1</strain>
    </source>
</reference>
<reference evidence="3" key="1">
    <citation type="submission" date="2010-07" db="EMBL/GenBank/DDBJ databases">
        <title>The genome sequence of Gaeumannomyces graminis var. tritici strain R3-111a-1.</title>
        <authorList>
            <consortium name="The Broad Institute Genome Sequencing Platform"/>
            <person name="Ma L.-J."/>
            <person name="Dead R."/>
            <person name="Young S."/>
            <person name="Zeng Q."/>
            <person name="Koehrsen M."/>
            <person name="Alvarado L."/>
            <person name="Berlin A."/>
            <person name="Chapman S.B."/>
            <person name="Chen Z."/>
            <person name="Freedman E."/>
            <person name="Gellesch M."/>
            <person name="Goldberg J."/>
            <person name="Griggs A."/>
            <person name="Gujja S."/>
            <person name="Heilman E.R."/>
            <person name="Heiman D."/>
            <person name="Hepburn T."/>
            <person name="Howarth C."/>
            <person name="Jen D."/>
            <person name="Larson L."/>
            <person name="Mehta T."/>
            <person name="Neiman D."/>
            <person name="Pearson M."/>
            <person name="Roberts A."/>
            <person name="Saif S."/>
            <person name="Shea T."/>
            <person name="Shenoy N."/>
            <person name="Sisk P."/>
            <person name="Stolte C."/>
            <person name="Sykes S."/>
            <person name="Walk T."/>
            <person name="White J."/>
            <person name="Yandava C."/>
            <person name="Haas B."/>
            <person name="Nusbaum C."/>
            <person name="Birren B."/>
        </authorList>
    </citation>
    <scope>NUCLEOTIDE SEQUENCE [LARGE SCALE GENOMIC DNA]</scope>
    <source>
        <strain evidence="3">R3-111a-1</strain>
    </source>
</reference>
<organism evidence="1">
    <name type="scientific">Gaeumannomyces tritici (strain R3-111a-1)</name>
    <name type="common">Wheat and barley take-all root rot fungus</name>
    <name type="synonym">Gaeumannomyces graminis var. tritici</name>
    <dbReference type="NCBI Taxonomy" id="644352"/>
    <lineage>
        <taxon>Eukaryota</taxon>
        <taxon>Fungi</taxon>
        <taxon>Dikarya</taxon>
        <taxon>Ascomycota</taxon>
        <taxon>Pezizomycotina</taxon>
        <taxon>Sordariomycetes</taxon>
        <taxon>Sordariomycetidae</taxon>
        <taxon>Magnaporthales</taxon>
        <taxon>Magnaporthaceae</taxon>
        <taxon>Gaeumannomyces</taxon>
    </lineage>
</organism>
<dbReference type="OrthoDB" id="2735536at2759"/>
<dbReference type="GeneID" id="20345447"/>
<evidence type="ECO:0008006" key="4">
    <source>
        <dbReference type="Google" id="ProtNLM"/>
    </source>
</evidence>
<proteinExistence type="predicted"/>
<reference evidence="1" key="2">
    <citation type="submission" date="2010-07" db="EMBL/GenBank/DDBJ databases">
        <authorList>
            <consortium name="The Broad Institute Genome Sequencing Platform"/>
            <consortium name="Broad Institute Genome Sequencing Center for Infectious Disease"/>
            <person name="Ma L.-J."/>
            <person name="Dead R."/>
            <person name="Young S."/>
            <person name="Zeng Q."/>
            <person name="Koehrsen M."/>
            <person name="Alvarado L."/>
            <person name="Berlin A."/>
            <person name="Chapman S.B."/>
            <person name="Chen Z."/>
            <person name="Freedman E."/>
            <person name="Gellesch M."/>
            <person name="Goldberg J."/>
            <person name="Griggs A."/>
            <person name="Gujja S."/>
            <person name="Heilman E.R."/>
            <person name="Heiman D."/>
            <person name="Hepburn T."/>
            <person name="Howarth C."/>
            <person name="Jen D."/>
            <person name="Larson L."/>
            <person name="Mehta T."/>
            <person name="Neiman D."/>
            <person name="Pearson M."/>
            <person name="Roberts A."/>
            <person name="Saif S."/>
            <person name="Shea T."/>
            <person name="Shenoy N."/>
            <person name="Sisk P."/>
            <person name="Stolte C."/>
            <person name="Sykes S."/>
            <person name="Walk T."/>
            <person name="White J."/>
            <person name="Yandava C."/>
            <person name="Haas B."/>
            <person name="Nusbaum C."/>
            <person name="Birren B."/>
        </authorList>
    </citation>
    <scope>NUCLEOTIDE SEQUENCE</scope>
    <source>
        <strain evidence="1">R3-111a-1</strain>
    </source>
</reference>
<accession>J3NUN3</accession>
<keyword evidence="3" id="KW-1185">Reference proteome</keyword>